<evidence type="ECO:0000313" key="10">
    <source>
        <dbReference type="Proteomes" id="UP000264719"/>
    </source>
</evidence>
<sequence>MTGWTIAMLLCGAFAGGFINGLAGFGTALFALGFFLNVMPPVQAVAVVVILSVASGLQGLWRVRHDIHRQPARVLRFLLPGVLGVPLGVGLLAMIDAQTLKLVIAGFLILYGGYFSFRKTLPVYADQTRKTDATVGFIGGILGGAASLSGALPTMWCSMKPWPKTETRAVLQSFNVAILGITALLLAWRGAYDRTTLLMILIALPSTMIAAQIGLHVFGRLSTDLFRRFLIGLTFVSGSILMARELWALGAG</sequence>
<comment type="caution">
    <text evidence="9">The sequence shown here is derived from an EMBL/GenBank/DDBJ whole genome shotgun (WGS) entry which is preliminary data.</text>
</comment>
<dbReference type="EMBL" id="DMVW01000097">
    <property type="protein sequence ID" value="HAR52173.1"/>
    <property type="molecule type" value="Genomic_DNA"/>
</dbReference>
<feature type="transmembrane region" description="Helical" evidence="8">
    <location>
        <begin position="169"/>
        <end position="191"/>
    </location>
</feature>
<dbReference type="InterPro" id="IPR002781">
    <property type="entry name" value="TM_pro_TauE-like"/>
</dbReference>
<dbReference type="Proteomes" id="UP000264719">
    <property type="component" value="Unassembled WGS sequence"/>
</dbReference>
<evidence type="ECO:0000256" key="3">
    <source>
        <dbReference type="ARBA" id="ARBA00022448"/>
    </source>
</evidence>
<feature type="transmembrane region" description="Helical" evidence="8">
    <location>
        <begin position="42"/>
        <end position="61"/>
    </location>
</feature>
<protein>
    <recommendedName>
        <fullName evidence="8">Probable membrane transporter protein</fullName>
    </recommendedName>
</protein>
<feature type="transmembrane region" description="Helical" evidence="8">
    <location>
        <begin position="73"/>
        <end position="93"/>
    </location>
</feature>
<evidence type="ECO:0000256" key="7">
    <source>
        <dbReference type="ARBA" id="ARBA00023136"/>
    </source>
</evidence>
<feature type="transmembrane region" description="Helical" evidence="8">
    <location>
        <begin position="197"/>
        <end position="218"/>
    </location>
</feature>
<keyword evidence="6 8" id="KW-1133">Transmembrane helix</keyword>
<keyword evidence="4 8" id="KW-1003">Cell membrane</keyword>
<feature type="transmembrane region" description="Helical" evidence="8">
    <location>
        <begin position="230"/>
        <end position="249"/>
    </location>
</feature>
<gene>
    <name evidence="9" type="ORF">DCS45_09905</name>
</gene>
<dbReference type="PANTHER" id="PTHR30269:SF37">
    <property type="entry name" value="MEMBRANE TRANSPORTER PROTEIN"/>
    <property type="match status" value="1"/>
</dbReference>
<feature type="transmembrane region" description="Helical" evidence="8">
    <location>
        <begin position="100"/>
        <end position="117"/>
    </location>
</feature>
<dbReference type="AlphaFoldDB" id="A0A348WCB1"/>
<dbReference type="GO" id="GO:0005886">
    <property type="term" value="C:plasma membrane"/>
    <property type="evidence" value="ECO:0007669"/>
    <property type="project" value="UniProtKB-SubCell"/>
</dbReference>
<comment type="subcellular location">
    <subcellularLocation>
        <location evidence="1 8">Cell membrane</location>
        <topology evidence="1 8">Multi-pass membrane protein</topology>
    </subcellularLocation>
</comment>
<evidence type="ECO:0000256" key="1">
    <source>
        <dbReference type="ARBA" id="ARBA00004651"/>
    </source>
</evidence>
<organism evidence="9 10">
    <name type="scientific">Roseovarius nubinhibens</name>
    <dbReference type="NCBI Taxonomy" id="314263"/>
    <lineage>
        <taxon>Bacteria</taxon>
        <taxon>Pseudomonadati</taxon>
        <taxon>Pseudomonadota</taxon>
        <taxon>Alphaproteobacteria</taxon>
        <taxon>Rhodobacterales</taxon>
        <taxon>Roseobacteraceae</taxon>
        <taxon>Roseovarius</taxon>
    </lineage>
</organism>
<feature type="transmembrane region" description="Helical" evidence="8">
    <location>
        <begin position="6"/>
        <end position="35"/>
    </location>
</feature>
<name>A0A348WCB1_9RHOB</name>
<evidence type="ECO:0000256" key="6">
    <source>
        <dbReference type="ARBA" id="ARBA00022989"/>
    </source>
</evidence>
<dbReference type="RefSeq" id="WP_216016273.1">
    <property type="nucleotide sequence ID" value="NZ_CAXAXR010000017.1"/>
</dbReference>
<dbReference type="InterPro" id="IPR052017">
    <property type="entry name" value="TSUP"/>
</dbReference>
<evidence type="ECO:0000256" key="2">
    <source>
        <dbReference type="ARBA" id="ARBA00009142"/>
    </source>
</evidence>
<feature type="transmembrane region" description="Helical" evidence="8">
    <location>
        <begin position="137"/>
        <end position="157"/>
    </location>
</feature>
<keyword evidence="3" id="KW-0813">Transport</keyword>
<keyword evidence="7 8" id="KW-0472">Membrane</keyword>
<dbReference type="Pfam" id="PF01925">
    <property type="entry name" value="TauE"/>
    <property type="match status" value="1"/>
</dbReference>
<evidence type="ECO:0000313" key="9">
    <source>
        <dbReference type="EMBL" id="HAR52173.1"/>
    </source>
</evidence>
<evidence type="ECO:0000256" key="8">
    <source>
        <dbReference type="RuleBase" id="RU363041"/>
    </source>
</evidence>
<evidence type="ECO:0000256" key="5">
    <source>
        <dbReference type="ARBA" id="ARBA00022692"/>
    </source>
</evidence>
<keyword evidence="5 8" id="KW-0812">Transmembrane</keyword>
<proteinExistence type="inferred from homology"/>
<dbReference type="PANTHER" id="PTHR30269">
    <property type="entry name" value="TRANSMEMBRANE PROTEIN YFCA"/>
    <property type="match status" value="1"/>
</dbReference>
<evidence type="ECO:0000256" key="4">
    <source>
        <dbReference type="ARBA" id="ARBA00022475"/>
    </source>
</evidence>
<accession>A0A348WCB1</accession>
<comment type="similarity">
    <text evidence="2 8">Belongs to the 4-toluene sulfonate uptake permease (TSUP) (TC 2.A.102) family.</text>
</comment>
<reference evidence="9 10" key="1">
    <citation type="journal article" date="2018" name="Nat. Biotechnol.">
        <title>A standardized bacterial taxonomy based on genome phylogeny substantially revises the tree of life.</title>
        <authorList>
            <person name="Parks D.H."/>
            <person name="Chuvochina M."/>
            <person name="Waite D.W."/>
            <person name="Rinke C."/>
            <person name="Skarshewski A."/>
            <person name="Chaumeil P.A."/>
            <person name="Hugenholtz P."/>
        </authorList>
    </citation>
    <scope>NUCLEOTIDE SEQUENCE [LARGE SCALE GENOMIC DNA]</scope>
    <source>
        <strain evidence="9">UBA9169</strain>
    </source>
</reference>